<comment type="similarity">
    <text evidence="1">Belongs to the glycosyltransferase 25 family.</text>
</comment>
<reference evidence="10" key="2">
    <citation type="submission" date="2025-09" db="UniProtKB">
        <authorList>
            <consortium name="Ensembl"/>
        </authorList>
    </citation>
    <scope>IDENTIFICATION</scope>
</reference>
<dbReference type="AlphaFoldDB" id="A0A8C4QF98"/>
<evidence type="ECO:0000256" key="8">
    <source>
        <dbReference type="SAM" id="SignalP"/>
    </source>
</evidence>
<evidence type="ECO:0000313" key="11">
    <source>
        <dbReference type="Proteomes" id="UP000694388"/>
    </source>
</evidence>
<keyword evidence="3" id="KW-0808">Transferase</keyword>
<feature type="domain" description="Glycosyl transferase family 25" evidence="9">
    <location>
        <begin position="295"/>
        <end position="414"/>
    </location>
</feature>
<evidence type="ECO:0000256" key="3">
    <source>
        <dbReference type="ARBA" id="ARBA00022679"/>
    </source>
</evidence>
<dbReference type="Proteomes" id="UP000694388">
    <property type="component" value="Unplaced"/>
</dbReference>
<evidence type="ECO:0000256" key="6">
    <source>
        <dbReference type="ARBA" id="ARBA00023180"/>
    </source>
</evidence>
<dbReference type="GO" id="GO:0050211">
    <property type="term" value="F:procollagen galactosyltransferase activity"/>
    <property type="evidence" value="ECO:0007669"/>
    <property type="project" value="TreeGrafter"/>
</dbReference>
<dbReference type="FunFam" id="3.90.550.10:FF:000048">
    <property type="entry name" value="Glycosyltransferase 25 family member 1"/>
    <property type="match status" value="1"/>
</dbReference>
<keyword evidence="6" id="KW-0325">Glycoprotein</keyword>
<evidence type="ECO:0000256" key="1">
    <source>
        <dbReference type="ARBA" id="ARBA00006721"/>
    </source>
</evidence>
<protein>
    <submittedName>
        <fullName evidence="10">Collagen beta(1-O)galactosyltransferase 1</fullName>
    </submittedName>
</protein>
<keyword evidence="11" id="KW-1185">Reference proteome</keyword>
<keyword evidence="4 8" id="KW-0732">Signal</keyword>
<feature type="region of interest" description="Disordered" evidence="7">
    <location>
        <begin position="513"/>
        <end position="546"/>
    </location>
</feature>
<dbReference type="InterPro" id="IPR050757">
    <property type="entry name" value="Collagen_mod_GT25"/>
</dbReference>
<dbReference type="Pfam" id="PF13704">
    <property type="entry name" value="Glyco_tranf_2_4"/>
    <property type="match status" value="1"/>
</dbReference>
<feature type="signal peptide" evidence="8">
    <location>
        <begin position="1"/>
        <end position="23"/>
    </location>
</feature>
<organism evidence="10 11">
    <name type="scientific">Eptatretus burgeri</name>
    <name type="common">Inshore hagfish</name>
    <dbReference type="NCBI Taxonomy" id="7764"/>
    <lineage>
        <taxon>Eukaryota</taxon>
        <taxon>Metazoa</taxon>
        <taxon>Chordata</taxon>
        <taxon>Craniata</taxon>
        <taxon>Vertebrata</taxon>
        <taxon>Cyclostomata</taxon>
        <taxon>Myxini</taxon>
        <taxon>Myxiniformes</taxon>
        <taxon>Myxinidae</taxon>
        <taxon>Eptatretinae</taxon>
        <taxon>Eptatretus</taxon>
    </lineage>
</organism>
<feature type="chain" id="PRO_5034035525" evidence="8">
    <location>
        <begin position="24"/>
        <end position="546"/>
    </location>
</feature>
<dbReference type="CDD" id="cd00761">
    <property type="entry name" value="Glyco_tranf_GTA_type"/>
    <property type="match status" value="1"/>
</dbReference>
<reference evidence="10" key="1">
    <citation type="submission" date="2025-08" db="UniProtKB">
        <authorList>
            <consortium name="Ensembl"/>
        </authorList>
    </citation>
    <scope>IDENTIFICATION</scope>
</reference>
<evidence type="ECO:0000256" key="2">
    <source>
        <dbReference type="ARBA" id="ARBA00022676"/>
    </source>
</evidence>
<dbReference type="Ensembl" id="ENSEBUT00000015181.1">
    <property type="protein sequence ID" value="ENSEBUP00000014606.1"/>
    <property type="gene ID" value="ENSEBUG00000009198.1"/>
</dbReference>
<evidence type="ECO:0000259" key="9">
    <source>
        <dbReference type="Pfam" id="PF01755"/>
    </source>
</evidence>
<keyword evidence="2" id="KW-0328">Glycosyltransferase</keyword>
<dbReference type="Gene3D" id="3.90.550.10">
    <property type="entry name" value="Spore Coat Polysaccharide Biosynthesis Protein SpsA, Chain A"/>
    <property type="match status" value="1"/>
</dbReference>
<accession>A0A8C4QF98</accession>
<keyword evidence="5" id="KW-0256">Endoplasmic reticulum</keyword>
<dbReference type="PANTHER" id="PTHR10730:SF53">
    <property type="entry name" value="GLYCOSYLTRANSFERASE 25 FAMILY MEMBER"/>
    <property type="match status" value="1"/>
</dbReference>
<feature type="compositionally biased region" description="Polar residues" evidence="7">
    <location>
        <begin position="513"/>
        <end position="539"/>
    </location>
</feature>
<dbReference type="SUPFAM" id="SSF53448">
    <property type="entry name" value="Nucleotide-diphospho-sugar transferases"/>
    <property type="match status" value="1"/>
</dbReference>
<dbReference type="InterPro" id="IPR029044">
    <property type="entry name" value="Nucleotide-diphossugar_trans"/>
</dbReference>
<dbReference type="InterPro" id="IPR002654">
    <property type="entry name" value="Glyco_trans_25"/>
</dbReference>
<dbReference type="GeneTree" id="ENSGT01030000234558"/>
<evidence type="ECO:0000256" key="4">
    <source>
        <dbReference type="ARBA" id="ARBA00022729"/>
    </source>
</evidence>
<evidence type="ECO:0000256" key="7">
    <source>
        <dbReference type="SAM" id="MobiDB-lite"/>
    </source>
</evidence>
<dbReference type="PANTHER" id="PTHR10730">
    <property type="entry name" value="PROCOLLAGEN-LYSINE,2-OXOGLUTARATE 5-DIOXYGENASE/GLYCOSYLTRANSFERASE 25 FAMILY MEMBER"/>
    <property type="match status" value="1"/>
</dbReference>
<evidence type="ECO:0000256" key="5">
    <source>
        <dbReference type="ARBA" id="ARBA00022824"/>
    </source>
</evidence>
<proteinExistence type="inferred from homology"/>
<dbReference type="CDD" id="cd06532">
    <property type="entry name" value="Glyco_transf_25"/>
    <property type="match status" value="1"/>
</dbReference>
<name>A0A8C4QF98_EPTBU</name>
<sequence length="546" mass="63057">MAPFRSIVVLFLFLLCRRSSTQAGPEQAFGPEVQQPWFEEVPAVPESPLQLPKVLLVILARNGAASLPYCLGALERQHFPKQRLAVWLATDHNEDDTFAMLTEWVEEVRHMYHHVEIRADHEYMDALGPKDWSNGRYEQVMKLRQEALEFGRSLWADYVLFVDADNILTNPDTLSLLIADNKTIVAPMLDSRVAYSNYWCGMTGEGYYKRTPDYVPIRERKRLGLFSVPMVHSTFLIDLRRAASQKIRFYPTHPDYHWAFDDIIIFAFSCKMTGMPNRSRWNHVDLKLECYLIIVFMINLERRPDRHQLMVSLLDELRIDFKLIKAVDGKSLNNSQIQAMNIDMLPGYEDPYSGRALTKGEIGCFLSHYNIWKKVVRVTGSLQVLVLEDDCRFEPFFNRRLSRIMNDIDIVSLDWDLMFFGCFKGTKVSQATITISKALSHKMYLPPEFGQNPEEYMEKFEERNLRAFSVEPLLIFPTHYTGQQNYISDTETSTIWDDDVRLGDDAVLSQSSWQTPGKASEQGEISSQAQNVATGTTLERMSHNEL</sequence>
<dbReference type="Pfam" id="PF01755">
    <property type="entry name" value="Glyco_transf_25"/>
    <property type="match status" value="1"/>
</dbReference>
<evidence type="ECO:0000313" key="10">
    <source>
        <dbReference type="Ensembl" id="ENSEBUP00000014606.1"/>
    </source>
</evidence>